<dbReference type="Proteomes" id="UP001432027">
    <property type="component" value="Unassembled WGS sequence"/>
</dbReference>
<dbReference type="InterPro" id="IPR029058">
    <property type="entry name" value="AB_hydrolase_fold"/>
</dbReference>
<evidence type="ECO:0000256" key="4">
    <source>
        <dbReference type="RuleBase" id="RU361235"/>
    </source>
</evidence>
<feature type="domain" description="Carboxylesterase type B" evidence="5">
    <location>
        <begin position="21"/>
        <end position="411"/>
    </location>
</feature>
<comment type="similarity">
    <text evidence="1 4">Belongs to the type-B carboxylesterase/lipase family.</text>
</comment>
<dbReference type="PANTHER" id="PTHR11559">
    <property type="entry name" value="CARBOXYLESTERASE"/>
    <property type="match status" value="1"/>
</dbReference>
<dbReference type="PROSITE" id="PS00941">
    <property type="entry name" value="CARBOXYLESTERASE_B_2"/>
    <property type="match status" value="1"/>
</dbReference>
<evidence type="ECO:0000259" key="5">
    <source>
        <dbReference type="Pfam" id="PF00135"/>
    </source>
</evidence>
<keyword evidence="3 4" id="KW-0378">Hydrolase</keyword>
<organism evidence="6 7">
    <name type="scientific">Pristionchus entomophagus</name>
    <dbReference type="NCBI Taxonomy" id="358040"/>
    <lineage>
        <taxon>Eukaryota</taxon>
        <taxon>Metazoa</taxon>
        <taxon>Ecdysozoa</taxon>
        <taxon>Nematoda</taxon>
        <taxon>Chromadorea</taxon>
        <taxon>Rhabditida</taxon>
        <taxon>Rhabditina</taxon>
        <taxon>Diplogasteromorpha</taxon>
        <taxon>Diplogasteroidea</taxon>
        <taxon>Neodiplogasteridae</taxon>
        <taxon>Pristionchus</taxon>
    </lineage>
</organism>
<dbReference type="EMBL" id="BTSX01000006">
    <property type="protein sequence ID" value="GMT07832.1"/>
    <property type="molecule type" value="Genomic_DNA"/>
</dbReference>
<comment type="caution">
    <text evidence="6">The sequence shown here is derived from an EMBL/GenBank/DDBJ whole genome shotgun (WGS) entry which is preliminary data.</text>
</comment>
<name>A0AAV5UML9_9BILA</name>
<feature type="non-terminal residue" evidence="6">
    <location>
        <position position="1"/>
    </location>
</feature>
<dbReference type="AlphaFoldDB" id="A0AAV5UML9"/>
<dbReference type="SUPFAM" id="SSF53474">
    <property type="entry name" value="alpha/beta-Hydrolases"/>
    <property type="match status" value="1"/>
</dbReference>
<dbReference type="EC" id="3.1.1.-" evidence="4"/>
<evidence type="ECO:0000256" key="3">
    <source>
        <dbReference type="ARBA" id="ARBA00022801"/>
    </source>
</evidence>
<keyword evidence="2" id="KW-0719">Serine esterase</keyword>
<accession>A0AAV5UML9</accession>
<evidence type="ECO:0000313" key="6">
    <source>
        <dbReference type="EMBL" id="GMT07832.1"/>
    </source>
</evidence>
<dbReference type="InterPro" id="IPR019826">
    <property type="entry name" value="Carboxylesterase_B_AS"/>
</dbReference>
<keyword evidence="7" id="KW-1185">Reference proteome</keyword>
<protein>
    <recommendedName>
        <fullName evidence="4">Carboxylic ester hydrolase</fullName>
        <ecNumber evidence="4">3.1.1.-</ecNumber>
    </recommendedName>
</protein>
<gene>
    <name evidence="6" type="ORF">PENTCL1PPCAC_30006</name>
</gene>
<dbReference type="Gene3D" id="3.40.50.1820">
    <property type="entry name" value="alpha/beta hydrolase"/>
    <property type="match status" value="1"/>
</dbReference>
<dbReference type="InterPro" id="IPR002018">
    <property type="entry name" value="CarbesteraseB"/>
</dbReference>
<proteinExistence type="inferred from homology"/>
<keyword evidence="4" id="KW-0732">Signal</keyword>
<dbReference type="InterPro" id="IPR019819">
    <property type="entry name" value="Carboxylesterase_B_CS"/>
</dbReference>
<dbReference type="Pfam" id="PF00135">
    <property type="entry name" value="COesterase"/>
    <property type="match status" value="1"/>
</dbReference>
<sequence>FVVRMICVFSLLLLPSLSCSSVVQTAFGEVEASSIGLRKGVTTNVLLGIRYGEPTNGSRRFRKPEMVEKWAPSRLETKEFGASCVAFTPWRVPGTTYSEDCLFLNIITPKLGGAKLPVFFYIHGGFYEVGSSTYLGYKSLAEKFASEGIVVVTINYRLGPFGFFSLGDFTAPGNLGLWDQTLALQFIHEILPSFGGDTSRITVAGHSAGSASASALQFSPDSNKLFSQAIMVSGSAMADFAQSEMVVGESKKLLRALDCPMNSTAAGLDCLRKFTPDEIIQTIEMKIGTSRRHPNVVAYTPRIDGDFFPRSIHELAKSAPKKRTLSGATDQESALFVLHEQMSWIAGIALTKAEQATFSRKNLIDFIERAVVTDQEYGKSADALRSLLVEFYAGKDAGKNSTYFLQKYSDLKSLFENILLMSNHYGTTVSYF</sequence>
<dbReference type="GO" id="GO:0052689">
    <property type="term" value="F:carboxylic ester hydrolase activity"/>
    <property type="evidence" value="ECO:0007669"/>
    <property type="project" value="UniProtKB-KW"/>
</dbReference>
<feature type="signal peptide" evidence="4">
    <location>
        <begin position="1"/>
        <end position="20"/>
    </location>
</feature>
<dbReference type="InterPro" id="IPR050309">
    <property type="entry name" value="Type-B_Carboxylest/Lipase"/>
</dbReference>
<evidence type="ECO:0000313" key="7">
    <source>
        <dbReference type="Proteomes" id="UP001432027"/>
    </source>
</evidence>
<reference evidence="6" key="1">
    <citation type="submission" date="2023-10" db="EMBL/GenBank/DDBJ databases">
        <title>Genome assembly of Pristionchus species.</title>
        <authorList>
            <person name="Yoshida K."/>
            <person name="Sommer R.J."/>
        </authorList>
    </citation>
    <scope>NUCLEOTIDE SEQUENCE</scope>
    <source>
        <strain evidence="6">RS0144</strain>
    </source>
</reference>
<feature type="chain" id="PRO_5043089069" description="Carboxylic ester hydrolase" evidence="4">
    <location>
        <begin position="21"/>
        <end position="432"/>
    </location>
</feature>
<evidence type="ECO:0000256" key="2">
    <source>
        <dbReference type="ARBA" id="ARBA00022487"/>
    </source>
</evidence>
<dbReference type="PROSITE" id="PS00122">
    <property type="entry name" value="CARBOXYLESTERASE_B_1"/>
    <property type="match status" value="1"/>
</dbReference>
<evidence type="ECO:0000256" key="1">
    <source>
        <dbReference type="ARBA" id="ARBA00005964"/>
    </source>
</evidence>